<keyword evidence="5" id="KW-1185">Reference proteome</keyword>
<dbReference type="InterPro" id="IPR039298">
    <property type="entry name" value="ACOT13"/>
</dbReference>
<dbReference type="PANTHER" id="PTHR21660:SF1">
    <property type="entry name" value="ACYL-COENZYME A THIOESTERASE 13"/>
    <property type="match status" value="1"/>
</dbReference>
<dbReference type="GO" id="GO:0047617">
    <property type="term" value="F:fatty acyl-CoA hydrolase activity"/>
    <property type="evidence" value="ECO:0007669"/>
    <property type="project" value="InterPro"/>
</dbReference>
<dbReference type="AlphaFoldDB" id="A0A4S4NFE8"/>
<evidence type="ECO:0000313" key="4">
    <source>
        <dbReference type="EMBL" id="THH36868.1"/>
    </source>
</evidence>
<dbReference type="Gene3D" id="3.10.129.10">
    <property type="entry name" value="Hotdog Thioesterase"/>
    <property type="match status" value="1"/>
</dbReference>
<accession>A0A4S4NFE8</accession>
<protein>
    <submittedName>
        <fullName evidence="4">PaaI family thioesterase</fullName>
    </submittedName>
</protein>
<dbReference type="Proteomes" id="UP000306602">
    <property type="component" value="Unassembled WGS sequence"/>
</dbReference>
<dbReference type="NCBIfam" id="TIGR00369">
    <property type="entry name" value="unchar_dom_1"/>
    <property type="match status" value="1"/>
</dbReference>
<dbReference type="OrthoDB" id="3477511at2"/>
<dbReference type="InterPro" id="IPR003736">
    <property type="entry name" value="PAAI_dom"/>
</dbReference>
<dbReference type="Pfam" id="PF03061">
    <property type="entry name" value="4HBT"/>
    <property type="match status" value="1"/>
</dbReference>
<sequence length="159" mass="16471">MSRSGSSWPITALVTKIGILSGSLRFPPHKAPGSGAQALIGYDIDLTAPDGSARVILDVEARHMNRVETLHGGIHAMMLDAAAGFAASRQLADGGPQIVPVVTLSLTTSFVQSAQLGKVVATGRVMGGGYKIVHAEAEIHDAEGRLCSKATGVFKRAAK</sequence>
<keyword evidence="2" id="KW-0378">Hydrolase</keyword>
<dbReference type="EMBL" id="SRKY01000002">
    <property type="protein sequence ID" value="THH36868.1"/>
    <property type="molecule type" value="Genomic_DNA"/>
</dbReference>
<dbReference type="SUPFAM" id="SSF54637">
    <property type="entry name" value="Thioesterase/thiol ester dehydrase-isomerase"/>
    <property type="match status" value="1"/>
</dbReference>
<name>A0A4S4NFE8_9RHOB</name>
<reference evidence="4 5" key="1">
    <citation type="submission" date="2019-04" db="EMBL/GenBank/DDBJ databases">
        <title>Shimia ponticola sp. nov., isolated from seawater.</title>
        <authorList>
            <person name="Kim Y.-O."/>
            <person name="Yoon J.-H."/>
        </authorList>
    </citation>
    <scope>NUCLEOTIDE SEQUENCE [LARGE SCALE GENOMIC DNA]</scope>
    <source>
        <strain evidence="4 5">MYP11</strain>
    </source>
</reference>
<proteinExistence type="inferred from homology"/>
<evidence type="ECO:0000313" key="5">
    <source>
        <dbReference type="Proteomes" id="UP000306602"/>
    </source>
</evidence>
<evidence type="ECO:0000259" key="3">
    <source>
        <dbReference type="Pfam" id="PF03061"/>
    </source>
</evidence>
<gene>
    <name evidence="4" type="ORF">E4Z66_07955</name>
</gene>
<comment type="caution">
    <text evidence="4">The sequence shown here is derived from an EMBL/GenBank/DDBJ whole genome shotgun (WGS) entry which is preliminary data.</text>
</comment>
<dbReference type="CDD" id="cd03443">
    <property type="entry name" value="PaaI_thioesterase"/>
    <property type="match status" value="1"/>
</dbReference>
<organism evidence="4 5">
    <name type="scientific">Aliishimia ponticola</name>
    <dbReference type="NCBI Taxonomy" id="2499833"/>
    <lineage>
        <taxon>Bacteria</taxon>
        <taxon>Pseudomonadati</taxon>
        <taxon>Pseudomonadota</taxon>
        <taxon>Alphaproteobacteria</taxon>
        <taxon>Rhodobacterales</taxon>
        <taxon>Paracoccaceae</taxon>
        <taxon>Aliishimia</taxon>
    </lineage>
</organism>
<evidence type="ECO:0000256" key="2">
    <source>
        <dbReference type="ARBA" id="ARBA00022801"/>
    </source>
</evidence>
<feature type="domain" description="Thioesterase" evidence="3">
    <location>
        <begin position="69"/>
        <end position="147"/>
    </location>
</feature>
<dbReference type="InterPro" id="IPR029069">
    <property type="entry name" value="HotDog_dom_sf"/>
</dbReference>
<dbReference type="PANTHER" id="PTHR21660">
    <property type="entry name" value="THIOESTERASE SUPERFAMILY MEMBER-RELATED"/>
    <property type="match status" value="1"/>
</dbReference>
<evidence type="ECO:0000256" key="1">
    <source>
        <dbReference type="ARBA" id="ARBA00008324"/>
    </source>
</evidence>
<comment type="similarity">
    <text evidence="1">Belongs to the thioesterase PaaI family.</text>
</comment>
<dbReference type="InterPro" id="IPR006683">
    <property type="entry name" value="Thioestr_dom"/>
</dbReference>